<evidence type="ECO:0000313" key="2">
    <source>
        <dbReference type="EMBL" id="CAH1974380.1"/>
    </source>
</evidence>
<sequence length="237" mass="27363">MINSIEKDCINKQDLEGITFDKGTDTVYQENLIPTLLRIKYQKRMEKNEIDESSDLSDTVHDPNYENEDSMPESDDSEVNQSEDAKEALSEKENHNTSKDMEKENGGHTHLEADTDHALVEKQIKKSPAFQIATPWDWQQLVRITSPKFTVIDMSLKDFLNFTSLFSDKNSAFIRCRKSESGDLLRISEAVRFQVKSAKPGHLFFKTKFTQAEFEEVNFNRRHSQNACNLILPPIRE</sequence>
<evidence type="ECO:0000313" key="3">
    <source>
        <dbReference type="Proteomes" id="UP001152888"/>
    </source>
</evidence>
<accession>A0A9P0KK33</accession>
<feature type="region of interest" description="Disordered" evidence="1">
    <location>
        <begin position="47"/>
        <end position="109"/>
    </location>
</feature>
<gene>
    <name evidence="2" type="ORF">ACAOBT_LOCUS11052</name>
</gene>
<organism evidence="2 3">
    <name type="scientific">Acanthoscelides obtectus</name>
    <name type="common">Bean weevil</name>
    <name type="synonym">Bruchus obtectus</name>
    <dbReference type="NCBI Taxonomy" id="200917"/>
    <lineage>
        <taxon>Eukaryota</taxon>
        <taxon>Metazoa</taxon>
        <taxon>Ecdysozoa</taxon>
        <taxon>Arthropoda</taxon>
        <taxon>Hexapoda</taxon>
        <taxon>Insecta</taxon>
        <taxon>Pterygota</taxon>
        <taxon>Neoptera</taxon>
        <taxon>Endopterygota</taxon>
        <taxon>Coleoptera</taxon>
        <taxon>Polyphaga</taxon>
        <taxon>Cucujiformia</taxon>
        <taxon>Chrysomeloidea</taxon>
        <taxon>Chrysomelidae</taxon>
        <taxon>Bruchinae</taxon>
        <taxon>Bruchini</taxon>
        <taxon>Acanthoscelides</taxon>
    </lineage>
</organism>
<dbReference type="AlphaFoldDB" id="A0A9P0KK33"/>
<reference evidence="2" key="1">
    <citation type="submission" date="2022-03" db="EMBL/GenBank/DDBJ databases">
        <authorList>
            <person name="Sayadi A."/>
        </authorList>
    </citation>
    <scope>NUCLEOTIDE SEQUENCE</scope>
</reference>
<comment type="caution">
    <text evidence="2">The sequence shown here is derived from an EMBL/GenBank/DDBJ whole genome shotgun (WGS) entry which is preliminary data.</text>
</comment>
<dbReference type="EMBL" id="CAKOFQ010006824">
    <property type="protein sequence ID" value="CAH1974380.1"/>
    <property type="molecule type" value="Genomic_DNA"/>
</dbReference>
<proteinExistence type="predicted"/>
<dbReference type="Proteomes" id="UP001152888">
    <property type="component" value="Unassembled WGS sequence"/>
</dbReference>
<feature type="compositionally biased region" description="Acidic residues" evidence="1">
    <location>
        <begin position="65"/>
        <end position="78"/>
    </location>
</feature>
<keyword evidence="3" id="KW-1185">Reference proteome</keyword>
<evidence type="ECO:0000256" key="1">
    <source>
        <dbReference type="SAM" id="MobiDB-lite"/>
    </source>
</evidence>
<feature type="compositionally biased region" description="Basic and acidic residues" evidence="1">
    <location>
        <begin position="83"/>
        <end position="109"/>
    </location>
</feature>
<dbReference type="OrthoDB" id="6611988at2759"/>
<name>A0A9P0KK33_ACAOB</name>
<protein>
    <submittedName>
        <fullName evidence="2">Uncharacterized protein</fullName>
    </submittedName>
</protein>